<dbReference type="GO" id="GO:0015768">
    <property type="term" value="P:maltose transport"/>
    <property type="evidence" value="ECO:0007669"/>
    <property type="project" value="TreeGrafter"/>
</dbReference>
<evidence type="ECO:0000313" key="6">
    <source>
        <dbReference type="Proteomes" id="UP000077469"/>
    </source>
</evidence>
<dbReference type="SUPFAM" id="SSF53850">
    <property type="entry name" value="Periplasmic binding protein-like II"/>
    <property type="match status" value="1"/>
</dbReference>
<proteinExistence type="inferred from homology"/>
<reference evidence="5 6" key="1">
    <citation type="submission" date="2014-01" db="EMBL/GenBank/DDBJ databases">
        <title>Genome sequencing of Thermotog hypogea.</title>
        <authorList>
            <person name="Zhang X."/>
            <person name="Alvare G."/>
            <person name="Fristensky B."/>
            <person name="Chen L."/>
            <person name="Suen T."/>
            <person name="Chen Q."/>
            <person name="Ma K."/>
        </authorList>
    </citation>
    <scope>NUCLEOTIDE SEQUENCE [LARGE SCALE GENOMIC DNA]</scope>
    <source>
        <strain evidence="5 6">DSM 11164</strain>
    </source>
</reference>
<dbReference type="PaxDb" id="1123384-AJ81_04945"/>
<comment type="similarity">
    <text evidence="1">Belongs to the bacterial solute-binding protein 1 family.</text>
</comment>
<dbReference type="Proteomes" id="UP000077469">
    <property type="component" value="Chromosome"/>
</dbReference>
<evidence type="ECO:0000256" key="1">
    <source>
        <dbReference type="ARBA" id="ARBA00008520"/>
    </source>
</evidence>
<keyword evidence="6" id="KW-1185">Reference proteome</keyword>
<dbReference type="AlphaFoldDB" id="A0A0X1KTY8"/>
<evidence type="ECO:0000313" key="5">
    <source>
        <dbReference type="EMBL" id="AJC74729.1"/>
    </source>
</evidence>
<dbReference type="InterPro" id="IPR006059">
    <property type="entry name" value="SBP"/>
</dbReference>
<dbReference type="STRING" id="1123384.AJ81_04945"/>
<evidence type="ECO:0000256" key="4">
    <source>
        <dbReference type="SAM" id="SignalP"/>
    </source>
</evidence>
<evidence type="ECO:0008006" key="7">
    <source>
        <dbReference type="Google" id="ProtNLM"/>
    </source>
</evidence>
<accession>A0A0X1KTY8</accession>
<dbReference type="GO" id="GO:0042956">
    <property type="term" value="P:maltodextrin transmembrane transport"/>
    <property type="evidence" value="ECO:0007669"/>
    <property type="project" value="TreeGrafter"/>
</dbReference>
<dbReference type="OrthoDB" id="9768630at2"/>
<dbReference type="KEGG" id="phy:AJ81_04945"/>
<dbReference type="PATRIC" id="fig|1123384.7.peg.976"/>
<sequence length="408" mass="45432">MKRLLVVTLLLAFGLLALAKTTITVWTFFSGGEGFLVTELIKRFNAENPDIEVIEQIVEWGQLYNKLTTAIAAGDPPDVSVMHLVLVPDYASRGALTALDNYISKETLQDYVPEIAAKARYDGKLYAVPFDTHPLVLYYNKKLLKEAGLVDAKGEVLVPKTWDELLSYAKQAKEKLGLEVGISSEIGAMMGDRLFIAYYTQLGGQIYDEKTKTLKFDLEKVKKTYEFMSNLYTSGVMKPMTYDTAESLFQNNQSPFHFNGVWVMAVYPTLEGLQFGVTNLPAIAGSKPYTWGDSHTWVIPKKPKDDPAKIAAAAKFIEWFAKNAAEWAKAGHLPVLKSVLNSEAFLGLPMRKDYAHVAEFVVPAPSVKGWLEVRIKMWEIGEAVILGKMTPDAAAKELVNFAKQVLED</sequence>
<dbReference type="Pfam" id="PF01547">
    <property type="entry name" value="SBP_bac_1"/>
    <property type="match status" value="1"/>
</dbReference>
<dbReference type="CDD" id="cd14748">
    <property type="entry name" value="PBP2_UgpB"/>
    <property type="match status" value="1"/>
</dbReference>
<feature type="chain" id="PRO_5006945763" description="Sugar ABC transporter substrate-binding protein" evidence="4">
    <location>
        <begin position="20"/>
        <end position="408"/>
    </location>
</feature>
<dbReference type="EMBL" id="CP007141">
    <property type="protein sequence ID" value="AJC74729.1"/>
    <property type="molecule type" value="Genomic_DNA"/>
</dbReference>
<evidence type="ECO:0000256" key="3">
    <source>
        <dbReference type="ARBA" id="ARBA00022729"/>
    </source>
</evidence>
<protein>
    <recommendedName>
        <fullName evidence="7">Sugar ABC transporter substrate-binding protein</fullName>
    </recommendedName>
</protein>
<name>A0A0X1KTY8_9THEM</name>
<dbReference type="GO" id="GO:0055052">
    <property type="term" value="C:ATP-binding cassette (ABC) transporter complex, substrate-binding subunit-containing"/>
    <property type="evidence" value="ECO:0007669"/>
    <property type="project" value="TreeGrafter"/>
</dbReference>
<organism evidence="5 6">
    <name type="scientific">Pseudothermotoga hypogea DSM 11164 = NBRC 106472</name>
    <dbReference type="NCBI Taxonomy" id="1123384"/>
    <lineage>
        <taxon>Bacteria</taxon>
        <taxon>Thermotogati</taxon>
        <taxon>Thermotogota</taxon>
        <taxon>Thermotogae</taxon>
        <taxon>Thermotogales</taxon>
        <taxon>Thermotogaceae</taxon>
        <taxon>Pseudothermotoga</taxon>
    </lineage>
</organism>
<dbReference type="GO" id="GO:1901982">
    <property type="term" value="F:maltose binding"/>
    <property type="evidence" value="ECO:0007669"/>
    <property type="project" value="TreeGrafter"/>
</dbReference>
<dbReference type="PANTHER" id="PTHR30061:SF50">
    <property type="entry name" value="MALTOSE_MALTODEXTRIN-BINDING PERIPLASMIC PROTEIN"/>
    <property type="match status" value="1"/>
</dbReference>
<keyword evidence="2" id="KW-0813">Transport</keyword>
<dbReference type="RefSeq" id="WP_031504935.1">
    <property type="nucleotide sequence ID" value="NC_022795.1"/>
</dbReference>
<keyword evidence="3 4" id="KW-0732">Signal</keyword>
<gene>
    <name evidence="5" type="ORF">AJ81_04945</name>
</gene>
<dbReference type="Gene3D" id="3.40.190.10">
    <property type="entry name" value="Periplasmic binding protein-like II"/>
    <property type="match status" value="2"/>
</dbReference>
<dbReference type="PANTHER" id="PTHR30061">
    <property type="entry name" value="MALTOSE-BINDING PERIPLASMIC PROTEIN"/>
    <property type="match status" value="1"/>
</dbReference>
<feature type="signal peptide" evidence="4">
    <location>
        <begin position="1"/>
        <end position="19"/>
    </location>
</feature>
<evidence type="ECO:0000256" key="2">
    <source>
        <dbReference type="ARBA" id="ARBA00022448"/>
    </source>
</evidence>